<dbReference type="InterPro" id="IPR014824">
    <property type="entry name" value="Nfu/NifU_N"/>
</dbReference>
<protein>
    <recommendedName>
        <fullName evidence="3">Scaffold protein Nfu/NifU N-terminal domain-containing protein</fullName>
    </recommendedName>
</protein>
<dbReference type="GO" id="GO:0005506">
    <property type="term" value="F:iron ion binding"/>
    <property type="evidence" value="ECO:0007669"/>
    <property type="project" value="InterPro"/>
</dbReference>
<proteinExistence type="inferred from homology"/>
<dbReference type="Pfam" id="PF01106">
    <property type="entry name" value="NifU"/>
    <property type="match status" value="1"/>
</dbReference>
<evidence type="ECO:0000313" key="4">
    <source>
        <dbReference type="EMBL" id="SPD12931.1"/>
    </source>
</evidence>
<dbReference type="EMBL" id="OIVN01003682">
    <property type="protein sequence ID" value="SPD12931.1"/>
    <property type="molecule type" value="Genomic_DNA"/>
</dbReference>
<name>A0A2N9HMI9_FAGSY</name>
<dbReference type="SUPFAM" id="SSF117916">
    <property type="entry name" value="Fe-S cluster assembly (FSCA) domain-like"/>
    <property type="match status" value="1"/>
</dbReference>
<dbReference type="SMART" id="SM00932">
    <property type="entry name" value="Nfu_N"/>
    <property type="match status" value="2"/>
</dbReference>
<dbReference type="PANTHER" id="PTHR11178">
    <property type="entry name" value="IRON-SULFUR CLUSTER SCAFFOLD PROTEIN NFU-RELATED"/>
    <property type="match status" value="1"/>
</dbReference>
<dbReference type="PANTHER" id="PTHR11178:SF1">
    <property type="entry name" value="NFU1 IRON-SULFUR CLUSTER SCAFFOLD HOMOLOG, MITOCHONDRIAL"/>
    <property type="match status" value="1"/>
</dbReference>
<dbReference type="SUPFAM" id="SSF110836">
    <property type="entry name" value="Hypothetical protein SAV1430"/>
    <property type="match status" value="2"/>
</dbReference>
<dbReference type="FunFam" id="3.30.300.130:FF:000001">
    <property type="entry name" value="NFU1 iron-sulfur cluster scaffold"/>
    <property type="match status" value="1"/>
</dbReference>
<dbReference type="GO" id="GO:0005198">
    <property type="term" value="F:structural molecule activity"/>
    <property type="evidence" value="ECO:0007669"/>
    <property type="project" value="UniProtKB-ARBA"/>
</dbReference>
<dbReference type="Gene3D" id="3.30.300.130">
    <property type="entry name" value="Fe-S cluster assembly (FSCA)"/>
    <property type="match status" value="1"/>
</dbReference>
<feature type="domain" description="Scaffold protein Nfu/NifU N-terminal" evidence="3">
    <location>
        <begin position="85"/>
        <end position="158"/>
    </location>
</feature>
<comment type="similarity">
    <text evidence="1">Belongs to the NifU family.</text>
</comment>
<reference evidence="4" key="1">
    <citation type="submission" date="2018-02" db="EMBL/GenBank/DDBJ databases">
        <authorList>
            <person name="Cohen D.B."/>
            <person name="Kent A.D."/>
        </authorList>
    </citation>
    <scope>NUCLEOTIDE SEQUENCE</scope>
</reference>
<dbReference type="GO" id="GO:0005739">
    <property type="term" value="C:mitochondrion"/>
    <property type="evidence" value="ECO:0007669"/>
    <property type="project" value="TreeGrafter"/>
</dbReference>
<evidence type="ECO:0000259" key="3">
    <source>
        <dbReference type="SMART" id="SM00932"/>
    </source>
</evidence>
<feature type="region of interest" description="Disordered" evidence="2">
    <location>
        <begin position="42"/>
        <end position="71"/>
    </location>
</feature>
<gene>
    <name evidence="4" type="ORF">FSB_LOCUS40813</name>
</gene>
<sequence>MKGFGRLIGRALSYSSQQTQLKPLSSRRRLIHAASSSAATTSYLDNKTTSSSSYSSPLRSSPIPSLHSRRKWAGPFGGQRRTMFIQTQSTPNPASLMFYPGKPVMDVGSADFPNARAAMNSPLAKVLFGVDDGSLYLKYGHRVVYDAASTLNVKLSSMLRDMTWFWNTTRSNDLVMIWKPWDQITYRALAVRWWRLVWFAKSISRHAFICRLAVRVKLTTKDRMAKWGFGGITRVFYGSDFVTVTKSEDASWDFLKPEIFAAIMDFYSSGQPLFLDSKTAAAMDTAIHEDDSETVAMIKELLETRIRPAVQDDGGDIEYRGFDPETGIVKLTMQGACSGCPSSSVTLKSGIENMLMHYVPEVARWELESADVVMELLYSNLPSGVEEDRMGWSQSKNSKFEVRSFYEAFRGMLAVRFLWKSILVCKGTKKSRILGWTATLGEILTMDNLRKGEKLLWIDAVCVRIVVKGVEQELDADDEDAALTGQME</sequence>
<dbReference type="GO" id="GO:0016226">
    <property type="term" value="P:iron-sulfur cluster assembly"/>
    <property type="evidence" value="ECO:0007669"/>
    <property type="project" value="InterPro"/>
</dbReference>
<dbReference type="InterPro" id="IPR036498">
    <property type="entry name" value="Nfu/NifU_N_sf"/>
</dbReference>
<dbReference type="GO" id="GO:0051536">
    <property type="term" value="F:iron-sulfur cluster binding"/>
    <property type="evidence" value="ECO:0007669"/>
    <property type="project" value="InterPro"/>
</dbReference>
<evidence type="ECO:0000256" key="1">
    <source>
        <dbReference type="ARBA" id="ARBA00006420"/>
    </source>
</evidence>
<feature type="compositionally biased region" description="Low complexity" evidence="2">
    <location>
        <begin position="50"/>
        <end position="66"/>
    </location>
</feature>
<feature type="domain" description="Scaffold protein Nfu/NifU N-terminal" evidence="3">
    <location>
        <begin position="199"/>
        <end position="270"/>
    </location>
</feature>
<dbReference type="Gene3D" id="3.30.1370.70">
    <property type="entry name" value="Scaffold protein Nfu/NifU, N-terminal domain"/>
    <property type="match status" value="2"/>
</dbReference>
<dbReference type="AlphaFoldDB" id="A0A2N9HMI9"/>
<organism evidence="4">
    <name type="scientific">Fagus sylvatica</name>
    <name type="common">Beechnut</name>
    <dbReference type="NCBI Taxonomy" id="28930"/>
    <lineage>
        <taxon>Eukaryota</taxon>
        <taxon>Viridiplantae</taxon>
        <taxon>Streptophyta</taxon>
        <taxon>Embryophyta</taxon>
        <taxon>Tracheophyta</taxon>
        <taxon>Spermatophyta</taxon>
        <taxon>Magnoliopsida</taxon>
        <taxon>eudicotyledons</taxon>
        <taxon>Gunneridae</taxon>
        <taxon>Pentapetalae</taxon>
        <taxon>rosids</taxon>
        <taxon>fabids</taxon>
        <taxon>Fagales</taxon>
        <taxon>Fagaceae</taxon>
        <taxon>Fagus</taxon>
    </lineage>
</organism>
<accession>A0A2N9HMI9</accession>
<dbReference type="Pfam" id="PF08712">
    <property type="entry name" value="Nfu_N"/>
    <property type="match status" value="2"/>
</dbReference>
<evidence type="ECO:0000256" key="2">
    <source>
        <dbReference type="SAM" id="MobiDB-lite"/>
    </source>
</evidence>
<dbReference type="InterPro" id="IPR001075">
    <property type="entry name" value="NIF_FeS_clus_asmbl_NifU_C"/>
</dbReference>
<dbReference type="InterPro" id="IPR034904">
    <property type="entry name" value="FSCA_dom_sf"/>
</dbReference>